<dbReference type="Gene3D" id="3.90.25.10">
    <property type="entry name" value="UDP-galactose 4-epimerase, domain 1"/>
    <property type="match status" value="1"/>
</dbReference>
<reference evidence="3 4" key="1">
    <citation type="submission" date="2019-02" db="EMBL/GenBank/DDBJ databases">
        <title>Deep-cultivation of Planctomycetes and their phenomic and genomic characterization uncovers novel biology.</title>
        <authorList>
            <person name="Wiegand S."/>
            <person name="Jogler M."/>
            <person name="Boedeker C."/>
            <person name="Pinto D."/>
            <person name="Vollmers J."/>
            <person name="Rivas-Marin E."/>
            <person name="Kohn T."/>
            <person name="Peeters S.H."/>
            <person name="Heuer A."/>
            <person name="Rast P."/>
            <person name="Oberbeckmann S."/>
            <person name="Bunk B."/>
            <person name="Jeske O."/>
            <person name="Meyerdierks A."/>
            <person name="Storesund J.E."/>
            <person name="Kallscheuer N."/>
            <person name="Luecker S."/>
            <person name="Lage O.M."/>
            <person name="Pohl T."/>
            <person name="Merkel B.J."/>
            <person name="Hornburger P."/>
            <person name="Mueller R.-W."/>
            <person name="Bruemmer F."/>
            <person name="Labrenz M."/>
            <person name="Spormann A.M."/>
            <person name="Op den Camp H."/>
            <person name="Overmann J."/>
            <person name="Amann R."/>
            <person name="Jetten M.S.M."/>
            <person name="Mascher T."/>
            <person name="Medema M.H."/>
            <person name="Devos D.P."/>
            <person name="Kaster A.-K."/>
            <person name="Ovreas L."/>
            <person name="Rohde M."/>
            <person name="Galperin M.Y."/>
            <person name="Jogler C."/>
        </authorList>
    </citation>
    <scope>NUCLEOTIDE SEQUENCE [LARGE SCALE GENOMIC DNA]</scope>
    <source>
        <strain evidence="3 4">Pla133</strain>
    </source>
</reference>
<dbReference type="InterPro" id="IPR001509">
    <property type="entry name" value="Epimerase_deHydtase"/>
</dbReference>
<accession>A0A518BFM3</accession>
<organism evidence="3 4">
    <name type="scientific">Engelhardtia mirabilis</name>
    <dbReference type="NCBI Taxonomy" id="2528011"/>
    <lineage>
        <taxon>Bacteria</taxon>
        <taxon>Pseudomonadati</taxon>
        <taxon>Planctomycetota</taxon>
        <taxon>Planctomycetia</taxon>
        <taxon>Planctomycetia incertae sedis</taxon>
        <taxon>Engelhardtia</taxon>
    </lineage>
</organism>
<keyword evidence="4" id="KW-1185">Reference proteome</keyword>
<dbReference type="EMBL" id="CP036287">
    <property type="protein sequence ID" value="QDU65778.1"/>
    <property type="molecule type" value="Genomic_DNA"/>
</dbReference>
<comment type="similarity">
    <text evidence="1">Belongs to the NAD(P)-dependent epimerase/dehydratase family.</text>
</comment>
<dbReference type="PRINTS" id="PR01713">
    <property type="entry name" value="NUCEPIMERASE"/>
</dbReference>
<evidence type="ECO:0000313" key="3">
    <source>
        <dbReference type="EMBL" id="QDU65778.1"/>
    </source>
</evidence>
<dbReference type="PANTHER" id="PTHR43000">
    <property type="entry name" value="DTDP-D-GLUCOSE 4,6-DEHYDRATASE-RELATED"/>
    <property type="match status" value="1"/>
</dbReference>
<dbReference type="Gene3D" id="3.40.50.720">
    <property type="entry name" value="NAD(P)-binding Rossmann-like Domain"/>
    <property type="match status" value="1"/>
</dbReference>
<feature type="domain" description="NAD-dependent epimerase/dehydratase" evidence="2">
    <location>
        <begin position="5"/>
        <end position="247"/>
    </location>
</feature>
<dbReference type="EC" id="5.1.3.2" evidence="3"/>
<keyword evidence="3" id="KW-0413">Isomerase</keyword>
<dbReference type="InterPro" id="IPR036291">
    <property type="entry name" value="NAD(P)-bd_dom_sf"/>
</dbReference>
<evidence type="ECO:0000313" key="4">
    <source>
        <dbReference type="Proteomes" id="UP000316921"/>
    </source>
</evidence>
<gene>
    <name evidence="3" type="ORF">Pla133_08440</name>
</gene>
<dbReference type="GO" id="GO:0003978">
    <property type="term" value="F:UDP-glucose 4-epimerase activity"/>
    <property type="evidence" value="ECO:0007669"/>
    <property type="project" value="UniProtKB-EC"/>
</dbReference>
<dbReference type="Pfam" id="PF01370">
    <property type="entry name" value="Epimerase"/>
    <property type="match status" value="1"/>
</dbReference>
<dbReference type="RefSeq" id="WP_145062707.1">
    <property type="nucleotide sequence ID" value="NZ_CP036287.1"/>
</dbReference>
<evidence type="ECO:0000256" key="1">
    <source>
        <dbReference type="ARBA" id="ARBA00007637"/>
    </source>
</evidence>
<dbReference type="AlphaFoldDB" id="A0A518BFM3"/>
<evidence type="ECO:0000259" key="2">
    <source>
        <dbReference type="Pfam" id="PF01370"/>
    </source>
</evidence>
<name>A0A518BFM3_9BACT</name>
<dbReference type="SUPFAM" id="SSF51735">
    <property type="entry name" value="NAD(P)-binding Rossmann-fold domains"/>
    <property type="match status" value="1"/>
</dbReference>
<dbReference type="Proteomes" id="UP000316921">
    <property type="component" value="Chromosome"/>
</dbReference>
<proteinExistence type="inferred from homology"/>
<protein>
    <submittedName>
        <fullName evidence="3">UDP-glucose 4-epimerase</fullName>
        <ecNumber evidence="3">5.1.3.2</ecNumber>
    </submittedName>
</protein>
<dbReference type="KEGG" id="pbap:Pla133_08440"/>
<sequence>MTRYLVTGGAGFIGSHLTQALIARGDEVRVLDDLSSGRRENLAGHELGDPGSGAPVELLVGDVADETLMPAALEGVGGVFHEAAQVSVPQSVALPVRSIDVNVMATMRLLEAARQAGVERFVLAGSSAAYGDSDELPKRESMPVRPLSPYAVGKVAAEQLMTVYGRLHGMKTVTLRYFNVFGPRQVDDSPYTGVIAIFARALLEGRSAKIFGDGEQTRDFTYIDNVVQANLLAMDRDVEPGSIFNVGGGERISVNQLYARLASLAGSDVKPDYQPARLGDVQHSLASLEAIREQLGYDPKVGWEAGLAPTFEWYRERLGAGV</sequence>